<keyword evidence="1" id="KW-0805">Transcription regulation</keyword>
<evidence type="ECO:0000313" key="6">
    <source>
        <dbReference type="Proteomes" id="UP000065797"/>
    </source>
</evidence>
<dbReference type="AlphaFoldDB" id="A0A0D6S9T2"/>
<dbReference type="InterPro" id="IPR018062">
    <property type="entry name" value="HTH_AraC-typ_CS"/>
</dbReference>
<evidence type="ECO:0000256" key="1">
    <source>
        <dbReference type="ARBA" id="ARBA00023015"/>
    </source>
</evidence>
<dbReference type="EMBL" id="LRPH01000039">
    <property type="protein sequence ID" value="KWU65263.1"/>
    <property type="molecule type" value="Genomic_DNA"/>
</dbReference>
<dbReference type="GO" id="GO:0003700">
    <property type="term" value="F:DNA-binding transcription factor activity"/>
    <property type="evidence" value="ECO:0007669"/>
    <property type="project" value="InterPro"/>
</dbReference>
<evidence type="ECO:0000313" key="5">
    <source>
        <dbReference type="EMBL" id="KWU65263.1"/>
    </source>
</evidence>
<proteinExistence type="predicted"/>
<dbReference type="SUPFAM" id="SSF46689">
    <property type="entry name" value="Homeodomain-like"/>
    <property type="match status" value="2"/>
</dbReference>
<dbReference type="Proteomes" id="UP000065797">
    <property type="component" value="Unassembled WGS sequence"/>
</dbReference>
<feature type="domain" description="HTH araC/xylS-type" evidence="4">
    <location>
        <begin position="307"/>
        <end position="405"/>
    </location>
</feature>
<gene>
    <name evidence="5" type="ORF">AWW70_11235</name>
</gene>
<organism evidence="5 6">
    <name type="scientific">Bacillus mycoides</name>
    <dbReference type="NCBI Taxonomy" id="1405"/>
    <lineage>
        <taxon>Bacteria</taxon>
        <taxon>Bacillati</taxon>
        <taxon>Bacillota</taxon>
        <taxon>Bacilli</taxon>
        <taxon>Bacillales</taxon>
        <taxon>Bacillaceae</taxon>
        <taxon>Bacillus</taxon>
        <taxon>Bacillus cereus group</taxon>
    </lineage>
</organism>
<dbReference type="PROSITE" id="PS01124">
    <property type="entry name" value="HTH_ARAC_FAMILY_2"/>
    <property type="match status" value="1"/>
</dbReference>
<dbReference type="PATRIC" id="fig|1405.14.peg.4198"/>
<evidence type="ECO:0000256" key="3">
    <source>
        <dbReference type="ARBA" id="ARBA00023163"/>
    </source>
</evidence>
<dbReference type="Pfam" id="PF12833">
    <property type="entry name" value="HTH_18"/>
    <property type="match status" value="1"/>
</dbReference>
<accession>A0A0D6S9T2</accession>
<sequence length="409" mass="47511">MNNSIDIQHLCDLAHKAFNVPVHILSTDKKILYHSNSEDICSPFYSSKEEHLSDIYQENDPYNLPLFRCNSYLENFILIHIENHDYIKGTIIIGPTIYPKGSDDVTFKLRKEFNSNNNIQERLTYFQSLPEVKKTSLIDMGILLHYMIFNEKLDVDIVVEKNKVLEEVPYKIVKPDLYILKRQQNKPKTHNMALVHNYFSAIKEGNKKKLLQYMYAVSQEDTELILTADPLRNQKNHGIIAITLATRYAIEGNLPPDIAFALSILYIQTMEQLDNVDSVRRLSGDALRTFADRVKEFNAQKFSNAVTTCMNHISKNVYDGISLNELANHLDITPTYLSKLFKKEVGIPLSEFIQRERVEEAKKLLTLTTYPLSDICAWLNFNDQSYFTRVFKKSTNMTPRQYREKYTVI</sequence>
<dbReference type="InterPro" id="IPR018060">
    <property type="entry name" value="HTH_AraC"/>
</dbReference>
<keyword evidence="2" id="KW-0238">DNA-binding</keyword>
<dbReference type="Gene3D" id="1.10.10.60">
    <property type="entry name" value="Homeodomain-like"/>
    <property type="match status" value="2"/>
</dbReference>
<dbReference type="PANTHER" id="PTHR43280">
    <property type="entry name" value="ARAC-FAMILY TRANSCRIPTIONAL REGULATOR"/>
    <property type="match status" value="1"/>
</dbReference>
<keyword evidence="3" id="KW-0804">Transcription</keyword>
<comment type="caution">
    <text evidence="5">The sequence shown here is derived from an EMBL/GenBank/DDBJ whole genome shotgun (WGS) entry which is preliminary data.</text>
</comment>
<dbReference type="PANTHER" id="PTHR43280:SF34">
    <property type="entry name" value="ARAC-FAMILY TRANSCRIPTIONAL REGULATOR"/>
    <property type="match status" value="1"/>
</dbReference>
<evidence type="ECO:0000259" key="4">
    <source>
        <dbReference type="PROSITE" id="PS01124"/>
    </source>
</evidence>
<name>A0A0D6S9T2_BACMY</name>
<dbReference type="GO" id="GO:0043565">
    <property type="term" value="F:sequence-specific DNA binding"/>
    <property type="evidence" value="ECO:0007669"/>
    <property type="project" value="InterPro"/>
</dbReference>
<protein>
    <submittedName>
        <fullName evidence="5">AraC family transcriptional regulator</fullName>
    </submittedName>
</protein>
<dbReference type="PROSITE" id="PS00041">
    <property type="entry name" value="HTH_ARAC_FAMILY_1"/>
    <property type="match status" value="1"/>
</dbReference>
<dbReference type="RefSeq" id="WP_044444141.1">
    <property type="nucleotide sequence ID" value="NZ_JBNNIQ010000028.1"/>
</dbReference>
<reference evidence="5 6" key="1">
    <citation type="submission" date="2016-01" db="EMBL/GenBank/DDBJ databases">
        <authorList>
            <person name="McClelland M."/>
            <person name="Jain A."/>
            <person name="Saraogi P."/>
            <person name="Mendelson R."/>
            <person name="Westerman R."/>
            <person name="SanMiguel P."/>
            <person name="Csonka L."/>
        </authorList>
    </citation>
    <scope>NUCLEOTIDE SEQUENCE [LARGE SCALE GENOMIC DNA]</scope>
    <source>
        <strain evidence="5 6">PE8-15</strain>
    </source>
</reference>
<dbReference type="InterPro" id="IPR009057">
    <property type="entry name" value="Homeodomain-like_sf"/>
</dbReference>
<dbReference type="SMART" id="SM00342">
    <property type="entry name" value="HTH_ARAC"/>
    <property type="match status" value="1"/>
</dbReference>
<evidence type="ECO:0000256" key="2">
    <source>
        <dbReference type="ARBA" id="ARBA00023125"/>
    </source>
</evidence>